<protein>
    <submittedName>
        <fullName evidence="1">Uncharacterized protein</fullName>
    </submittedName>
</protein>
<comment type="caution">
    <text evidence="1">The sequence shown here is derived from an EMBL/GenBank/DDBJ whole genome shotgun (WGS) entry which is preliminary data.</text>
</comment>
<proteinExistence type="predicted"/>
<dbReference type="EMBL" id="CAHP01000028">
    <property type="protein sequence ID" value="CCG42163.1"/>
    <property type="molecule type" value="Genomic_DNA"/>
</dbReference>
<organism evidence="1 2">
    <name type="scientific">Magnetospirillum molischianum DSM 120</name>
    <dbReference type="NCBI Taxonomy" id="1150626"/>
    <lineage>
        <taxon>Bacteria</taxon>
        <taxon>Pseudomonadati</taxon>
        <taxon>Pseudomonadota</taxon>
        <taxon>Alphaproteobacteria</taxon>
        <taxon>Rhodospirillales</taxon>
        <taxon>Rhodospirillaceae</taxon>
        <taxon>Magnetospirillum</taxon>
    </lineage>
</organism>
<keyword evidence="2" id="KW-1185">Reference proteome</keyword>
<dbReference type="Proteomes" id="UP000004169">
    <property type="component" value="Unassembled WGS sequence"/>
</dbReference>
<gene>
    <name evidence="1" type="ORF">PHAMO_340036</name>
</gene>
<accession>H8FUX5</accession>
<sequence>MTEDIDALLAEAPGWGDPARAEWCRRLDEAMAASARRVAVASGVARAAAIEAKDHRAVTRAEQIAADALRLADLAEG</sequence>
<name>H8FUX5_MAGML</name>
<evidence type="ECO:0000313" key="2">
    <source>
        <dbReference type="Proteomes" id="UP000004169"/>
    </source>
</evidence>
<dbReference type="STRING" id="1150626.PHAMO_340036"/>
<dbReference type="RefSeq" id="WP_002729798.1">
    <property type="nucleotide sequence ID" value="NZ_CAHP01000028.1"/>
</dbReference>
<reference evidence="1 2" key="1">
    <citation type="journal article" date="2012" name="J. Bacteriol.">
        <title>Draft Genome Sequence of the Purple Photosynthetic Bacterium Phaeospirillum molischianum DSM120, a Particularly Versatile Bacterium.</title>
        <authorList>
            <person name="Duquesne K."/>
            <person name="Prima V."/>
            <person name="Ji B."/>
            <person name="Rouy Z."/>
            <person name="Medigue C."/>
            <person name="Talla E."/>
            <person name="Sturgis J.N."/>
        </authorList>
    </citation>
    <scope>NUCLEOTIDE SEQUENCE [LARGE SCALE GENOMIC DNA]</scope>
    <source>
        <strain evidence="2">DSM120</strain>
    </source>
</reference>
<dbReference type="AlphaFoldDB" id="H8FUX5"/>
<evidence type="ECO:0000313" key="1">
    <source>
        <dbReference type="EMBL" id="CCG42163.1"/>
    </source>
</evidence>